<dbReference type="EMBL" id="JRGF01000007">
    <property type="protein sequence ID" value="KHE41980.1"/>
    <property type="molecule type" value="Genomic_DNA"/>
</dbReference>
<sequence>MHRKNRKRKTTAKIYLRRNGGITACHESSRAGKVSDRLYRDTIENPQLSALSARRAEISPSGFFIYSPNGTFRHAGVSSGENPADKAGIQRGA</sequence>
<protein>
    <submittedName>
        <fullName evidence="1">Uncharacterized protein</fullName>
    </submittedName>
</protein>
<comment type="caution">
    <text evidence="1">The sequence shown here is derived from an EMBL/GenBank/DDBJ whole genome shotgun (WGS) entry which is preliminary data.</text>
</comment>
<proteinExistence type="predicted"/>
<organism evidence="1 2">
    <name type="scientific">Alistipes inops</name>
    <dbReference type="NCBI Taxonomy" id="1501391"/>
    <lineage>
        <taxon>Bacteria</taxon>
        <taxon>Pseudomonadati</taxon>
        <taxon>Bacteroidota</taxon>
        <taxon>Bacteroidia</taxon>
        <taxon>Bacteroidales</taxon>
        <taxon>Rikenellaceae</taxon>
        <taxon>Alistipes</taxon>
    </lineage>
</organism>
<name>A0ABR4YIA3_9BACT</name>
<accession>A0ABR4YIA3</accession>
<gene>
    <name evidence="1" type="ORF">LG35_06995</name>
</gene>
<keyword evidence="2" id="KW-1185">Reference proteome</keyword>
<reference evidence="1 2" key="1">
    <citation type="submission" date="2014-09" db="EMBL/GenBank/DDBJ databases">
        <title>Alistipes sp. 627, sp. nov., a novel member of the family Rikenellaceae isolated from human faeces.</title>
        <authorList>
            <person name="Shkoporov A.N."/>
            <person name="Chaplin A.V."/>
            <person name="Motuzova O.V."/>
            <person name="Kafarskaia L.I."/>
            <person name="Khokhlova E.V."/>
            <person name="Efimov B.A."/>
        </authorList>
    </citation>
    <scope>NUCLEOTIDE SEQUENCE [LARGE SCALE GENOMIC DNA]</scope>
    <source>
        <strain evidence="1 2">627</strain>
    </source>
</reference>
<evidence type="ECO:0000313" key="1">
    <source>
        <dbReference type="EMBL" id="KHE41980.1"/>
    </source>
</evidence>
<evidence type="ECO:0000313" key="2">
    <source>
        <dbReference type="Proteomes" id="UP000030889"/>
    </source>
</evidence>
<dbReference type="Proteomes" id="UP000030889">
    <property type="component" value="Unassembled WGS sequence"/>
</dbReference>